<keyword evidence="3" id="KW-1185">Reference proteome</keyword>
<dbReference type="AlphaFoldDB" id="A0AAD6T6Z1"/>
<feature type="region of interest" description="Disordered" evidence="1">
    <location>
        <begin position="1"/>
        <end position="33"/>
    </location>
</feature>
<dbReference type="Proteomes" id="UP001218188">
    <property type="component" value="Unassembled WGS sequence"/>
</dbReference>
<feature type="compositionally biased region" description="Basic and acidic residues" evidence="1">
    <location>
        <begin position="1"/>
        <end position="17"/>
    </location>
</feature>
<proteinExistence type="predicted"/>
<accession>A0AAD6T6Z1</accession>
<protein>
    <submittedName>
        <fullName evidence="2">Uncharacterized protein</fullName>
    </submittedName>
</protein>
<evidence type="ECO:0000313" key="3">
    <source>
        <dbReference type="Proteomes" id="UP001218188"/>
    </source>
</evidence>
<organism evidence="2 3">
    <name type="scientific">Mycena alexandri</name>
    <dbReference type="NCBI Taxonomy" id="1745969"/>
    <lineage>
        <taxon>Eukaryota</taxon>
        <taxon>Fungi</taxon>
        <taxon>Dikarya</taxon>
        <taxon>Basidiomycota</taxon>
        <taxon>Agaricomycotina</taxon>
        <taxon>Agaricomycetes</taxon>
        <taxon>Agaricomycetidae</taxon>
        <taxon>Agaricales</taxon>
        <taxon>Marasmiineae</taxon>
        <taxon>Mycenaceae</taxon>
        <taxon>Mycena</taxon>
    </lineage>
</organism>
<sequence>MQDRIQKLESHLQESKKRLSRANSGNPGLRAPTLDTLNRTFRNMDIALDNQTSDVEKLTARVAKLNMKTGSRNGHAASARDARLPDPVSRQRPFNVTPHVAVTTAAALNAERSAHKLKRALLSVRKEPLLNTQAASAPPAPLAFNTPKSGFGIGLGLGVPVTPIRGLSFGSPGPSTSSYGRI</sequence>
<evidence type="ECO:0000256" key="1">
    <source>
        <dbReference type="SAM" id="MobiDB-lite"/>
    </source>
</evidence>
<gene>
    <name evidence="2" type="ORF">C8F04DRAFT_294257</name>
</gene>
<feature type="region of interest" description="Disordered" evidence="1">
    <location>
        <begin position="70"/>
        <end position="93"/>
    </location>
</feature>
<reference evidence="2" key="1">
    <citation type="submission" date="2023-03" db="EMBL/GenBank/DDBJ databases">
        <title>Massive genome expansion in bonnet fungi (Mycena s.s.) driven by repeated elements and novel gene families across ecological guilds.</title>
        <authorList>
            <consortium name="Lawrence Berkeley National Laboratory"/>
            <person name="Harder C.B."/>
            <person name="Miyauchi S."/>
            <person name="Viragh M."/>
            <person name="Kuo A."/>
            <person name="Thoen E."/>
            <person name="Andreopoulos B."/>
            <person name="Lu D."/>
            <person name="Skrede I."/>
            <person name="Drula E."/>
            <person name="Henrissat B."/>
            <person name="Morin E."/>
            <person name="Kohler A."/>
            <person name="Barry K."/>
            <person name="LaButti K."/>
            <person name="Morin E."/>
            <person name="Salamov A."/>
            <person name="Lipzen A."/>
            <person name="Mereny Z."/>
            <person name="Hegedus B."/>
            <person name="Baldrian P."/>
            <person name="Stursova M."/>
            <person name="Weitz H."/>
            <person name="Taylor A."/>
            <person name="Grigoriev I.V."/>
            <person name="Nagy L.G."/>
            <person name="Martin F."/>
            <person name="Kauserud H."/>
        </authorList>
    </citation>
    <scope>NUCLEOTIDE SEQUENCE</scope>
    <source>
        <strain evidence="2">CBHHK200</strain>
    </source>
</reference>
<evidence type="ECO:0000313" key="2">
    <source>
        <dbReference type="EMBL" id="KAJ7039550.1"/>
    </source>
</evidence>
<dbReference type="EMBL" id="JARJCM010000026">
    <property type="protein sequence ID" value="KAJ7039550.1"/>
    <property type="molecule type" value="Genomic_DNA"/>
</dbReference>
<comment type="caution">
    <text evidence="2">The sequence shown here is derived from an EMBL/GenBank/DDBJ whole genome shotgun (WGS) entry which is preliminary data.</text>
</comment>
<name>A0AAD6T6Z1_9AGAR</name>